<evidence type="ECO:0000256" key="5">
    <source>
        <dbReference type="ARBA" id="ARBA00012609"/>
    </source>
</evidence>
<dbReference type="Pfam" id="PF00576">
    <property type="entry name" value="Transthyretin"/>
    <property type="match status" value="1"/>
</dbReference>
<dbReference type="GO" id="GO:0033971">
    <property type="term" value="F:hydroxyisourate hydrolase activity"/>
    <property type="evidence" value="ECO:0007669"/>
    <property type="project" value="UniProtKB-EC"/>
</dbReference>
<proteinExistence type="inferred from homology"/>
<feature type="domain" description="Transthyretin/hydroxyisourate hydrolase" evidence="8">
    <location>
        <begin position="7"/>
        <end position="126"/>
    </location>
</feature>
<reference evidence="9" key="1">
    <citation type="submission" date="2018-06" db="EMBL/GenBank/DDBJ databases">
        <authorList>
            <person name="Zhirakovskaya E."/>
        </authorList>
    </citation>
    <scope>NUCLEOTIDE SEQUENCE</scope>
</reference>
<organism evidence="9">
    <name type="scientific">hydrothermal vent metagenome</name>
    <dbReference type="NCBI Taxonomy" id="652676"/>
    <lineage>
        <taxon>unclassified sequences</taxon>
        <taxon>metagenomes</taxon>
        <taxon>ecological metagenomes</taxon>
    </lineage>
</organism>
<dbReference type="Gene3D" id="2.60.40.180">
    <property type="entry name" value="Transthyretin/hydroxyisourate hydrolase domain"/>
    <property type="match status" value="1"/>
</dbReference>
<dbReference type="InterPro" id="IPR023418">
    <property type="entry name" value="Thyroxine_BS"/>
</dbReference>
<evidence type="ECO:0000259" key="8">
    <source>
        <dbReference type="Pfam" id="PF00576"/>
    </source>
</evidence>
<gene>
    <name evidence="9" type="ORF">MNBD_ALPHA12-1672</name>
</gene>
<dbReference type="EC" id="3.5.2.17" evidence="5"/>
<evidence type="ECO:0000256" key="1">
    <source>
        <dbReference type="ARBA" id="ARBA00001043"/>
    </source>
</evidence>
<evidence type="ECO:0000256" key="7">
    <source>
        <dbReference type="ARBA" id="ARBA00022801"/>
    </source>
</evidence>
<evidence type="ECO:0000256" key="6">
    <source>
        <dbReference type="ARBA" id="ARBA00022631"/>
    </source>
</evidence>
<dbReference type="InterPro" id="IPR023416">
    <property type="entry name" value="Transthyretin/HIU_hydrolase_d"/>
</dbReference>
<dbReference type="GO" id="GO:0006144">
    <property type="term" value="P:purine nucleobase metabolic process"/>
    <property type="evidence" value="ECO:0007669"/>
    <property type="project" value="UniProtKB-KW"/>
</dbReference>
<dbReference type="SUPFAM" id="SSF49472">
    <property type="entry name" value="Transthyretin (synonym: prealbumin)"/>
    <property type="match status" value="1"/>
</dbReference>
<dbReference type="EMBL" id="UOEO01000167">
    <property type="protein sequence ID" value="VAW21377.1"/>
    <property type="molecule type" value="Genomic_DNA"/>
</dbReference>
<evidence type="ECO:0000256" key="2">
    <source>
        <dbReference type="ARBA" id="ARBA00002704"/>
    </source>
</evidence>
<evidence type="ECO:0000313" key="9">
    <source>
        <dbReference type="EMBL" id="VAW21377.1"/>
    </source>
</evidence>
<dbReference type="PROSITE" id="PS00768">
    <property type="entry name" value="TRANSTHYRETIN_1"/>
    <property type="match status" value="1"/>
</dbReference>
<keyword evidence="7 9" id="KW-0378">Hydrolase</keyword>
<dbReference type="InterPro" id="IPR014306">
    <property type="entry name" value="Hydroxyisourate_hydrolase"/>
</dbReference>
<dbReference type="PANTHER" id="PTHR10395">
    <property type="entry name" value="URICASE AND TRANSTHYRETIN-RELATED"/>
    <property type="match status" value="1"/>
</dbReference>
<dbReference type="AlphaFoldDB" id="A0A3B0U791"/>
<keyword evidence="6" id="KW-0659">Purine metabolism</keyword>
<comment type="subunit">
    <text evidence="4">Homotetramer.</text>
</comment>
<accession>A0A3B0U791</accession>
<evidence type="ECO:0000256" key="3">
    <source>
        <dbReference type="ARBA" id="ARBA00009850"/>
    </source>
</evidence>
<dbReference type="NCBIfam" id="TIGR02962">
    <property type="entry name" value="hdxy_isourate"/>
    <property type="match status" value="1"/>
</dbReference>
<dbReference type="CDD" id="cd05822">
    <property type="entry name" value="TLP_HIUase"/>
    <property type="match status" value="1"/>
</dbReference>
<dbReference type="PANTHER" id="PTHR10395:SF7">
    <property type="entry name" value="5-HYDROXYISOURATE HYDROLASE"/>
    <property type="match status" value="1"/>
</dbReference>
<protein>
    <recommendedName>
        <fullName evidence="5">hydroxyisourate hydrolase</fullName>
        <ecNumber evidence="5">3.5.2.17</ecNumber>
    </recommendedName>
</protein>
<sequence length="127" mass="13642">MAGHGRLTTHVLDTANGKPAAGMGIGLFFIESIDAGDEDEEVALLVETVTNADGRCDGALLEGEEMVPGVYELLFQVGDYFKALGVEDQYPAFLDQVPVRFGISNTSAHYHVPLLVSPFAYSTYRGS</sequence>
<comment type="similarity">
    <text evidence="3">Belongs to the transthyretin family. 5-hydroxyisourate hydrolase subfamily.</text>
</comment>
<comment type="function">
    <text evidence="2">Catalyzes the hydrolysis of 5-hydroxyisourate (HIU) to 2-oxo-4-hydroxy-4-carboxy-5-ureidoimidazoline (OHCU).</text>
</comment>
<evidence type="ECO:0000256" key="4">
    <source>
        <dbReference type="ARBA" id="ARBA00011881"/>
    </source>
</evidence>
<dbReference type="FunFam" id="2.60.40.180:FF:000005">
    <property type="entry name" value="5-hydroxyisourate hydrolase"/>
    <property type="match status" value="1"/>
</dbReference>
<name>A0A3B0U791_9ZZZZ</name>
<comment type="catalytic activity">
    <reaction evidence="1">
        <text>5-hydroxyisourate + H2O = 5-hydroxy-2-oxo-4-ureido-2,5-dihydro-1H-imidazole-5-carboxylate + H(+)</text>
        <dbReference type="Rhea" id="RHEA:23736"/>
        <dbReference type="ChEBI" id="CHEBI:15377"/>
        <dbReference type="ChEBI" id="CHEBI:15378"/>
        <dbReference type="ChEBI" id="CHEBI:18072"/>
        <dbReference type="ChEBI" id="CHEBI:58639"/>
        <dbReference type="EC" id="3.5.2.17"/>
    </reaction>
</comment>
<dbReference type="InterPro" id="IPR036817">
    <property type="entry name" value="Transthyretin/HIU_hydrolase_sf"/>
</dbReference>